<comment type="caution">
    <text evidence="8">The sequence shown here is derived from an EMBL/GenBank/DDBJ whole genome shotgun (WGS) entry which is preliminary data.</text>
</comment>
<dbReference type="PANTHER" id="PTHR43004:SF19">
    <property type="entry name" value="BINDING MONOOXYGENASE, PUTATIVE (JCVI)-RELATED"/>
    <property type="match status" value="1"/>
</dbReference>
<dbReference type="GO" id="GO:0018658">
    <property type="term" value="F:salicylate 1-monooxygenase activity"/>
    <property type="evidence" value="ECO:0007669"/>
    <property type="project" value="UniProtKB-EC"/>
</dbReference>
<comment type="similarity">
    <text evidence="2">Belongs to the PheA/TfdB FAD monooxygenase family.</text>
</comment>
<dbReference type="STRING" id="1675527.AIOL_001755"/>
<feature type="domain" description="FAD-binding" evidence="6">
    <location>
        <begin position="26"/>
        <end position="378"/>
    </location>
</feature>
<evidence type="ECO:0000256" key="3">
    <source>
        <dbReference type="ARBA" id="ARBA00022630"/>
    </source>
</evidence>
<dbReference type="OrthoDB" id="9791689at2"/>
<dbReference type="CDD" id="cd02979">
    <property type="entry name" value="PHOX_C"/>
    <property type="match status" value="1"/>
</dbReference>
<evidence type="ECO:0000256" key="2">
    <source>
        <dbReference type="ARBA" id="ARBA00007801"/>
    </source>
</evidence>
<proteinExistence type="inferred from homology"/>
<dbReference type="RefSeq" id="WP_049642624.1">
    <property type="nucleotide sequence ID" value="NZ_LFTY01000002.1"/>
</dbReference>
<dbReference type="Pfam" id="PF07976">
    <property type="entry name" value="Phe_hydrox_dim"/>
    <property type="match status" value="1"/>
</dbReference>
<dbReference type="InterPro" id="IPR036188">
    <property type="entry name" value="FAD/NAD-bd_sf"/>
</dbReference>
<dbReference type="Gene3D" id="3.40.30.20">
    <property type="match status" value="1"/>
</dbReference>
<dbReference type="InterPro" id="IPR002938">
    <property type="entry name" value="FAD-bd"/>
</dbReference>
<dbReference type="InterPro" id="IPR036249">
    <property type="entry name" value="Thioredoxin-like_sf"/>
</dbReference>
<dbReference type="Gene3D" id="3.30.9.10">
    <property type="entry name" value="D-Amino Acid Oxidase, subunit A, domain 2"/>
    <property type="match status" value="1"/>
</dbReference>
<dbReference type="GO" id="GO:0071949">
    <property type="term" value="F:FAD binding"/>
    <property type="evidence" value="ECO:0007669"/>
    <property type="project" value="InterPro"/>
</dbReference>
<dbReference type="SUPFAM" id="SSF52833">
    <property type="entry name" value="Thioredoxin-like"/>
    <property type="match status" value="1"/>
</dbReference>
<keyword evidence="4" id="KW-0274">FAD</keyword>
<evidence type="ECO:0000256" key="1">
    <source>
        <dbReference type="ARBA" id="ARBA00001974"/>
    </source>
</evidence>
<comment type="cofactor">
    <cofactor evidence="1">
        <name>FAD</name>
        <dbReference type="ChEBI" id="CHEBI:57692"/>
    </cofactor>
</comment>
<dbReference type="InterPro" id="IPR012941">
    <property type="entry name" value="Phe_hydrox_C_dim_dom"/>
</dbReference>
<name>A0A0J9E4Q2_9RHOB</name>
<keyword evidence="5 8" id="KW-0560">Oxidoreductase</keyword>
<dbReference type="EC" id="1.14.13.1" evidence="8"/>
<evidence type="ECO:0000256" key="4">
    <source>
        <dbReference type="ARBA" id="ARBA00022827"/>
    </source>
</evidence>
<keyword evidence="9" id="KW-1185">Reference proteome</keyword>
<dbReference type="SUPFAM" id="SSF54373">
    <property type="entry name" value="FAD-linked reductases, C-terminal domain"/>
    <property type="match status" value="1"/>
</dbReference>
<dbReference type="InterPro" id="IPR050641">
    <property type="entry name" value="RIFMO-like"/>
</dbReference>
<reference evidence="8 9" key="1">
    <citation type="submission" date="2015-06" db="EMBL/GenBank/DDBJ databases">
        <title>Draft genome sequence of an Alphaproteobacteria species associated to the Mediterranean sponge Oscarella lobularis.</title>
        <authorList>
            <person name="Jourda C."/>
            <person name="Santini S."/>
            <person name="Claverie J.-M."/>
        </authorList>
    </citation>
    <scope>NUCLEOTIDE SEQUENCE [LARGE SCALE GENOMIC DNA]</scope>
    <source>
        <strain evidence="8">IGS</strain>
    </source>
</reference>
<gene>
    <name evidence="8" type="ORF">AIOL_001755</name>
</gene>
<sequence length="582" mass="63774">MQFHRDGFRTGDPRVAPQVEAGAKDDVDVLIVGAGPAGLTLAAYLAQFGDINSRLVEAKDGPLKLGQADGIACRSMEMFQVFGFANRVMEEAYWVNDTVFWGPSEAGGIQRTGRIQDVEDGLSEMPHVILNQARVHDFYLEVMRNGPRRLAPDYETRFVGYARDGGGVFVALEGPNGPESCRAKYLVGCDGARSAVRGAMGLALEGEAAHQAWGVMDVLAVTDFPDIRFKCVIRSGPGNIVLIPREGGNLFRVYVELDRLGAQERISARNITLDQLVAAANRIFAPYYIEPKEVPWWSVYEIGQRLCPRFDDGPDPRVFIAGDACHTHSPKAGQGMNVSMGDGFNLAWKLAAVLRGDGTPGLLQSYNAERHQVAADLIGFDRHWAKRFAERPAARESQEFQEYFSAHQGFTAGVSFRYAPSLIVGDGAHQGLAEGFVEGTRVHSAPVRRAADGKLMELGHVVEADGRWRLFAFADRAEHALGAFCHGFDAALPVDLRVVLQHDYREVEVTGLPEMLLPCTGALGLQDFERVFCAEATSDIFQMRGVDRDGGALVLVRPDQHISHVLPLENRLPETVVRCITG</sequence>
<evidence type="ECO:0000256" key="5">
    <source>
        <dbReference type="ARBA" id="ARBA00023002"/>
    </source>
</evidence>
<dbReference type="PATRIC" id="fig|1675527.3.peg.1849"/>
<dbReference type="PANTHER" id="PTHR43004">
    <property type="entry name" value="TRK SYSTEM POTASSIUM UPTAKE PROTEIN"/>
    <property type="match status" value="1"/>
</dbReference>
<evidence type="ECO:0000313" key="8">
    <source>
        <dbReference type="EMBL" id="KMW56799.1"/>
    </source>
</evidence>
<protein>
    <submittedName>
        <fullName evidence="8">Salicylate hydroxylase</fullName>
        <ecNumber evidence="8">1.14.13.1</ecNumber>
    </submittedName>
</protein>
<dbReference type="EMBL" id="LFTY01000002">
    <property type="protein sequence ID" value="KMW56799.1"/>
    <property type="molecule type" value="Genomic_DNA"/>
</dbReference>
<organism evidence="8 9">
    <name type="scientific">Candidatus Rhodobacter oscarellae</name>
    <dbReference type="NCBI Taxonomy" id="1675527"/>
    <lineage>
        <taxon>Bacteria</taxon>
        <taxon>Pseudomonadati</taxon>
        <taxon>Pseudomonadota</taxon>
        <taxon>Alphaproteobacteria</taxon>
        <taxon>Rhodobacterales</taxon>
        <taxon>Rhodobacter group</taxon>
        <taxon>Rhodobacter</taxon>
    </lineage>
</organism>
<evidence type="ECO:0000259" key="7">
    <source>
        <dbReference type="Pfam" id="PF07976"/>
    </source>
</evidence>
<feature type="domain" description="Phenol hydroxylase-like C-terminal dimerisation" evidence="7">
    <location>
        <begin position="417"/>
        <end position="570"/>
    </location>
</feature>
<keyword evidence="3" id="KW-0285">Flavoprotein</keyword>
<dbReference type="Proteomes" id="UP000037178">
    <property type="component" value="Unassembled WGS sequence"/>
</dbReference>
<dbReference type="PRINTS" id="PR00420">
    <property type="entry name" value="RNGMNOXGNASE"/>
</dbReference>
<dbReference type="AlphaFoldDB" id="A0A0J9E4Q2"/>
<dbReference type="InterPro" id="IPR038220">
    <property type="entry name" value="PHOX_C_sf"/>
</dbReference>
<evidence type="ECO:0000313" key="9">
    <source>
        <dbReference type="Proteomes" id="UP000037178"/>
    </source>
</evidence>
<dbReference type="Pfam" id="PF01494">
    <property type="entry name" value="FAD_binding_3"/>
    <property type="match status" value="1"/>
</dbReference>
<accession>A0A0J9E4Q2</accession>
<dbReference type="SUPFAM" id="SSF51905">
    <property type="entry name" value="FAD/NAD(P)-binding domain"/>
    <property type="match status" value="1"/>
</dbReference>
<evidence type="ECO:0000259" key="6">
    <source>
        <dbReference type="Pfam" id="PF01494"/>
    </source>
</evidence>
<dbReference type="Gene3D" id="3.50.50.60">
    <property type="entry name" value="FAD/NAD(P)-binding domain"/>
    <property type="match status" value="1"/>
</dbReference>
<dbReference type="NCBIfam" id="NF006144">
    <property type="entry name" value="PRK08294.1"/>
    <property type="match status" value="1"/>
</dbReference>